<name>A0ABS0U342_9GAMM</name>
<gene>
    <name evidence="1" type="ORF">H8A87_00135</name>
</gene>
<keyword evidence="2" id="KW-1185">Reference proteome</keyword>
<dbReference type="EMBL" id="JACOII010000004">
    <property type="protein sequence ID" value="MBI6547206.1"/>
    <property type="molecule type" value="Genomic_DNA"/>
</dbReference>
<dbReference type="Proteomes" id="UP000696184">
    <property type="component" value="Unassembled WGS sequence"/>
</dbReference>
<protein>
    <submittedName>
        <fullName evidence="1">Uncharacterized protein</fullName>
    </submittedName>
</protein>
<reference evidence="1 2" key="1">
    <citation type="submission" date="2020-08" db="EMBL/GenBank/DDBJ databases">
        <title>Description of Xenorhabdus lircayensis sp. nov., the symbiotic bacterium associated with the entomopathogenic nematode Steirnernema unicornum.</title>
        <authorList>
            <person name="Castaneda-Alvarez C."/>
            <person name="Prodan S."/>
            <person name="Zamorano A."/>
            <person name="San-Blas E."/>
            <person name="Aballay E."/>
        </authorList>
    </citation>
    <scope>NUCLEOTIDE SEQUENCE [LARGE SCALE GENOMIC DNA]</scope>
    <source>
        <strain evidence="1 2">VLS</strain>
    </source>
</reference>
<evidence type="ECO:0000313" key="2">
    <source>
        <dbReference type="Proteomes" id="UP000696184"/>
    </source>
</evidence>
<dbReference type="RefSeq" id="WP_198688014.1">
    <property type="nucleotide sequence ID" value="NZ_CAWPUD010000038.1"/>
</dbReference>
<organism evidence="1 2">
    <name type="scientific">Xenorhabdus lircayensis</name>
    <dbReference type="NCBI Taxonomy" id="2763499"/>
    <lineage>
        <taxon>Bacteria</taxon>
        <taxon>Pseudomonadati</taxon>
        <taxon>Pseudomonadota</taxon>
        <taxon>Gammaproteobacteria</taxon>
        <taxon>Enterobacterales</taxon>
        <taxon>Morganellaceae</taxon>
        <taxon>Xenorhabdus</taxon>
    </lineage>
</organism>
<evidence type="ECO:0000313" key="1">
    <source>
        <dbReference type="EMBL" id="MBI6547206.1"/>
    </source>
</evidence>
<comment type="caution">
    <text evidence="1">The sequence shown here is derived from an EMBL/GenBank/DDBJ whole genome shotgun (WGS) entry which is preliminary data.</text>
</comment>
<accession>A0ABS0U342</accession>
<sequence length="57" mass="6427">MKVILKKNTSNDKGTETVGLSSVIWIHMDMLEETNMGNGIEMFFEAAFQMDSNVLTE</sequence>
<proteinExistence type="predicted"/>